<gene>
    <name evidence="3" type="ORF">DSM5745_08568</name>
</gene>
<evidence type="ECO:0000313" key="4">
    <source>
        <dbReference type="Proteomes" id="UP000256690"/>
    </source>
</evidence>
<dbReference type="PANTHER" id="PTHR35394:SF5">
    <property type="entry name" value="DUF3176 DOMAIN-CONTAINING PROTEIN"/>
    <property type="match status" value="1"/>
</dbReference>
<evidence type="ECO:0000256" key="2">
    <source>
        <dbReference type="SAM" id="Phobius"/>
    </source>
</evidence>
<keyword evidence="2" id="KW-0472">Membrane</keyword>
<dbReference type="OrthoDB" id="5242705at2759"/>
<keyword evidence="2" id="KW-1133">Transmembrane helix</keyword>
<feature type="transmembrane region" description="Helical" evidence="2">
    <location>
        <begin position="53"/>
        <end position="75"/>
    </location>
</feature>
<evidence type="ECO:0000256" key="1">
    <source>
        <dbReference type="SAM" id="MobiDB-lite"/>
    </source>
</evidence>
<evidence type="ECO:0000313" key="3">
    <source>
        <dbReference type="EMBL" id="RDW68808.1"/>
    </source>
</evidence>
<feature type="transmembrane region" description="Helical" evidence="2">
    <location>
        <begin position="87"/>
        <end position="107"/>
    </location>
</feature>
<feature type="region of interest" description="Disordered" evidence="1">
    <location>
        <begin position="1"/>
        <end position="43"/>
    </location>
</feature>
<keyword evidence="2" id="KW-0812">Transmembrane</keyword>
<feature type="transmembrane region" description="Helical" evidence="2">
    <location>
        <begin position="574"/>
        <end position="596"/>
    </location>
</feature>
<proteinExistence type="predicted"/>
<dbReference type="EMBL" id="PVWQ01000011">
    <property type="protein sequence ID" value="RDW68808.1"/>
    <property type="molecule type" value="Genomic_DNA"/>
</dbReference>
<reference evidence="3 4" key="1">
    <citation type="journal article" date="2018" name="IMA Fungus">
        <title>IMA Genome-F 9: Draft genome sequence of Annulohypoxylon stygium, Aspergillus mulundensis, Berkeleyomyces basicola (syn. Thielaviopsis basicola), Ceratocystis smalleyi, two Cercospora beticola strains, Coleophoma cylindrospora, Fusarium fracticaudum, Phialophora cf. hyalina, and Morchella septimelata.</title>
        <authorList>
            <person name="Wingfield B.D."/>
            <person name="Bills G.F."/>
            <person name="Dong Y."/>
            <person name="Huang W."/>
            <person name="Nel W.J."/>
            <person name="Swalarsk-Parry B.S."/>
            <person name="Vaghefi N."/>
            <person name="Wilken P.M."/>
            <person name="An Z."/>
            <person name="de Beer Z.W."/>
            <person name="De Vos L."/>
            <person name="Chen L."/>
            <person name="Duong T.A."/>
            <person name="Gao Y."/>
            <person name="Hammerbacher A."/>
            <person name="Kikkert J.R."/>
            <person name="Li Y."/>
            <person name="Li H."/>
            <person name="Li K."/>
            <person name="Li Q."/>
            <person name="Liu X."/>
            <person name="Ma X."/>
            <person name="Naidoo K."/>
            <person name="Pethybridge S.J."/>
            <person name="Sun J."/>
            <person name="Steenkamp E.T."/>
            <person name="van der Nest M.A."/>
            <person name="van Wyk S."/>
            <person name="Wingfield M.J."/>
            <person name="Xiong C."/>
            <person name="Yue Q."/>
            <person name="Zhang X."/>
        </authorList>
    </citation>
    <scope>NUCLEOTIDE SEQUENCE [LARGE SCALE GENOMIC DNA]</scope>
    <source>
        <strain evidence="3 4">DSM 5745</strain>
    </source>
</reference>
<comment type="caution">
    <text evidence="3">The sequence shown here is derived from an EMBL/GenBank/DDBJ whole genome shotgun (WGS) entry which is preliminary data.</text>
</comment>
<protein>
    <submittedName>
        <fullName evidence="3">Uncharacterized protein</fullName>
    </submittedName>
</protein>
<dbReference type="GeneID" id="38118938"/>
<dbReference type="Pfam" id="PF11374">
    <property type="entry name" value="DUF3176"/>
    <property type="match status" value="1"/>
</dbReference>
<sequence>MQSPKEVGVAITSDDIDIEAESTIRTRTSTSASDPQQSKAQRTRTHSLLNGRFALESLALLISAALLIAIVAVLATYNGTPQPNWSYMSLNALISWLSTASRGLILYSVSEGLGQLKWVWFARGPRPLLDLRAFDFASRGPYGALRMIWRVKGCYMAALGCGAVILALGFDPFAQNLIAYQQRMVQQDGDGSGQSAQALVANVSMYDAVGFRYASNTFGVDPILKSNVYNSVFNSDRAKPWSIPQYICPSANCTWAPIASLEAVALCSNITTRLSMSCIAIPENTSYAGMTNCTVSLPKSNLTSWFLESPAQTNGANKYQIPMINGVTLSAVKADLASVYTNASMSPIQFITPRLPNNSLLETAPSTDFSLWDGANDLRMWDATECAIEPVVRASRPSVTHNVFSDETLDIAYARTWVPEYTYTNTSGAWEKQGAPGWHFSPPSSWKTELGIEHDTYIFGAQAMYTLEKFLEILFSGQFWRDPLHQAFTATNPQSTMYAAADVLQAVALGDIAGCGVELAGRLACAMRNVAGAISKSWRDSVYIETSREVGDFEKAGMARGRVLVGVTFVVVHWQWICLPVLVWALGIGVLLGVVWRTGKGVPRWRNDPLPLLFVYDVDADRDGERLEREILEKGAAGSCGMEMEGVQARLSEKDGYFRLG</sequence>
<name>A0A3D8R4B9_9EURO</name>
<accession>A0A3D8R4B9</accession>
<dbReference type="PANTHER" id="PTHR35394">
    <property type="entry name" value="DUF3176 DOMAIN-CONTAINING PROTEIN"/>
    <property type="match status" value="1"/>
</dbReference>
<dbReference type="RefSeq" id="XP_026600597.1">
    <property type="nucleotide sequence ID" value="XM_026750584.1"/>
</dbReference>
<dbReference type="Proteomes" id="UP000256690">
    <property type="component" value="Unassembled WGS sequence"/>
</dbReference>
<organism evidence="3 4">
    <name type="scientific">Aspergillus mulundensis</name>
    <dbReference type="NCBI Taxonomy" id="1810919"/>
    <lineage>
        <taxon>Eukaryota</taxon>
        <taxon>Fungi</taxon>
        <taxon>Dikarya</taxon>
        <taxon>Ascomycota</taxon>
        <taxon>Pezizomycotina</taxon>
        <taxon>Eurotiomycetes</taxon>
        <taxon>Eurotiomycetidae</taxon>
        <taxon>Eurotiales</taxon>
        <taxon>Aspergillaceae</taxon>
        <taxon>Aspergillus</taxon>
        <taxon>Aspergillus subgen. Nidulantes</taxon>
    </lineage>
</organism>
<keyword evidence="4" id="KW-1185">Reference proteome</keyword>
<dbReference type="AlphaFoldDB" id="A0A3D8R4B9"/>
<dbReference type="InterPro" id="IPR021514">
    <property type="entry name" value="DUF3176"/>
</dbReference>
<feature type="transmembrane region" description="Helical" evidence="2">
    <location>
        <begin position="154"/>
        <end position="174"/>
    </location>
</feature>
<feature type="compositionally biased region" description="Low complexity" evidence="1">
    <location>
        <begin position="21"/>
        <end position="33"/>
    </location>
</feature>